<keyword evidence="2" id="KW-1185">Reference proteome</keyword>
<dbReference type="EMBL" id="PVLF01000037">
    <property type="protein sequence ID" value="PRH81228.1"/>
    <property type="molecule type" value="Genomic_DNA"/>
</dbReference>
<protein>
    <submittedName>
        <fullName evidence="1">Uncharacterized protein</fullName>
    </submittedName>
</protein>
<proteinExistence type="predicted"/>
<dbReference type="Proteomes" id="UP000241736">
    <property type="component" value="Unassembled WGS sequence"/>
</dbReference>
<gene>
    <name evidence="1" type="ORF">C6N40_13740</name>
</gene>
<reference evidence="1 2" key="1">
    <citation type="submission" date="2018-03" db="EMBL/GenBank/DDBJ databases">
        <title>Arenimonas caeni sp. nov., isolated from activated sludge.</title>
        <authorList>
            <person name="Liu H."/>
        </authorList>
    </citation>
    <scope>NUCLEOTIDE SEQUENCE [LARGE SCALE GENOMIC DNA]</scope>
    <source>
        <strain evidence="2">z29</strain>
    </source>
</reference>
<evidence type="ECO:0000313" key="2">
    <source>
        <dbReference type="Proteomes" id="UP000241736"/>
    </source>
</evidence>
<organism evidence="1 2">
    <name type="scientific">Arenimonas caeni</name>
    <dbReference type="NCBI Taxonomy" id="2058085"/>
    <lineage>
        <taxon>Bacteria</taxon>
        <taxon>Pseudomonadati</taxon>
        <taxon>Pseudomonadota</taxon>
        <taxon>Gammaproteobacteria</taxon>
        <taxon>Lysobacterales</taxon>
        <taxon>Lysobacteraceae</taxon>
        <taxon>Arenimonas</taxon>
    </lineage>
</organism>
<dbReference type="AlphaFoldDB" id="A0A2P6M5E8"/>
<dbReference type="RefSeq" id="WP_106991592.1">
    <property type="nucleotide sequence ID" value="NZ_KZ679111.1"/>
</dbReference>
<accession>A0A2P6M5E8</accession>
<evidence type="ECO:0000313" key="1">
    <source>
        <dbReference type="EMBL" id="PRH81228.1"/>
    </source>
</evidence>
<dbReference type="OrthoDB" id="9793120at2"/>
<comment type="caution">
    <text evidence="1">The sequence shown here is derived from an EMBL/GenBank/DDBJ whole genome shotgun (WGS) entry which is preliminary data.</text>
</comment>
<sequence>MAIESPLPIVSVEAVLKLLGFKPGGEWPRQLTYDFGNFELRALPCTNQYLRPAVLFSGIYTTTRSIRQVSFEMPDKVESAMQVQAWIAYGVGDSFTPRLPCAWFEEGLRAKGLLPWERHMRAYQDRPLVWVPRPWMRLAAEGLREAAEAAPERQVCTVGFDGRTLEFDLGSRMIPLPADGKRPWEHVFSIRLRRLAALPRRWMMDPVPIEVWEERIRFGNHVFEL</sequence>
<name>A0A2P6M5E8_9GAMM</name>